<evidence type="ECO:0000313" key="2">
    <source>
        <dbReference type="Proteomes" id="UP001054837"/>
    </source>
</evidence>
<proteinExistence type="predicted"/>
<comment type="caution">
    <text evidence="1">The sequence shown here is derived from an EMBL/GenBank/DDBJ whole genome shotgun (WGS) entry which is preliminary data.</text>
</comment>
<keyword evidence="2" id="KW-1185">Reference proteome</keyword>
<reference evidence="1 2" key="1">
    <citation type="submission" date="2021-06" db="EMBL/GenBank/DDBJ databases">
        <title>Caerostris darwini draft genome.</title>
        <authorList>
            <person name="Kono N."/>
            <person name="Arakawa K."/>
        </authorList>
    </citation>
    <scope>NUCLEOTIDE SEQUENCE [LARGE SCALE GENOMIC DNA]</scope>
</reference>
<accession>A0AAV4N0X6</accession>
<gene>
    <name evidence="1" type="ORF">CDAR_387441</name>
</gene>
<organism evidence="1 2">
    <name type="scientific">Caerostris darwini</name>
    <dbReference type="NCBI Taxonomy" id="1538125"/>
    <lineage>
        <taxon>Eukaryota</taxon>
        <taxon>Metazoa</taxon>
        <taxon>Ecdysozoa</taxon>
        <taxon>Arthropoda</taxon>
        <taxon>Chelicerata</taxon>
        <taxon>Arachnida</taxon>
        <taxon>Araneae</taxon>
        <taxon>Araneomorphae</taxon>
        <taxon>Entelegynae</taxon>
        <taxon>Araneoidea</taxon>
        <taxon>Araneidae</taxon>
        <taxon>Caerostris</taxon>
    </lineage>
</organism>
<evidence type="ECO:0000313" key="1">
    <source>
        <dbReference type="EMBL" id="GIX76919.1"/>
    </source>
</evidence>
<dbReference type="EMBL" id="BPLQ01000975">
    <property type="protein sequence ID" value="GIX76919.1"/>
    <property type="molecule type" value="Genomic_DNA"/>
</dbReference>
<dbReference type="AlphaFoldDB" id="A0AAV4N0X6"/>
<name>A0AAV4N0X6_9ARAC</name>
<protein>
    <submittedName>
        <fullName evidence="1">Uncharacterized protein</fullName>
    </submittedName>
</protein>
<dbReference type="Proteomes" id="UP001054837">
    <property type="component" value="Unassembled WGS sequence"/>
</dbReference>
<sequence length="97" mass="10927">MTGLIIYLKEISFFRSRKGVGVERRSGFSSSSPLKREALEELTPEVRLFLITIESLPTFDTPLFILKFANPRFRLLAEEKIPATRNVGVRGMPTAGL</sequence>